<dbReference type="InterPro" id="IPR019328">
    <property type="entry name" value="PIGH-H_dom"/>
</dbReference>
<feature type="transmembrane region" description="Helical" evidence="3">
    <location>
        <begin position="61"/>
        <end position="79"/>
    </location>
</feature>
<keyword evidence="3" id="KW-1133">Transmembrane helix</keyword>
<dbReference type="OrthoDB" id="6256716at2759"/>
<feature type="transmembrane region" description="Helical" evidence="3">
    <location>
        <begin position="37"/>
        <end position="55"/>
    </location>
</feature>
<dbReference type="PANTHER" id="PTHR15231">
    <property type="entry name" value="PHOSPHATIDYLINOSITOL N-ACETYLGLUCOSAMINYLTRANSFERASE SUBUNIT H"/>
    <property type="match status" value="1"/>
</dbReference>
<dbReference type="GO" id="GO:0006506">
    <property type="term" value="P:GPI anchor biosynthetic process"/>
    <property type="evidence" value="ECO:0007669"/>
    <property type="project" value="UniProtKB-UniPathway"/>
</dbReference>
<evidence type="ECO:0000256" key="3">
    <source>
        <dbReference type="SAM" id="Phobius"/>
    </source>
</evidence>
<name>A0A024G234_9STRA</name>
<dbReference type="STRING" id="65357.A0A024G234"/>
<feature type="domain" description="Phosphatidylinositol N-acetylglucosaminyltransferase subunit H conserved" evidence="4">
    <location>
        <begin position="90"/>
        <end position="154"/>
    </location>
</feature>
<dbReference type="GO" id="GO:0000506">
    <property type="term" value="C:glycosylphosphatidylinositol-N-acetylglucosaminyltransferase (GPI-GnT) complex"/>
    <property type="evidence" value="ECO:0007669"/>
    <property type="project" value="InterPro"/>
</dbReference>
<comment type="similarity">
    <text evidence="2">Belongs to the PIGH family.</text>
</comment>
<evidence type="ECO:0000256" key="2">
    <source>
        <dbReference type="ARBA" id="ARBA00009610"/>
    </source>
</evidence>
<dbReference type="AlphaFoldDB" id="A0A024G234"/>
<keyword evidence="6" id="KW-1185">Reference proteome</keyword>
<sequence>MQVEIRAYGSNATEFVVSTSSERSIQILRYFCELRNFMIVMSVGFAAAIWCSTFNMALKWIWSVLVMVCFVYVASFGFFRLMDWNVQKESILLIPAIGIQLTKHYWNGKKQIRFIDRTHLQAILINEAISFASVYYYIAFVTKTSPDRLILAFEHLRPRVSFLQEIYNSIRTVCFPTLSKMSLPYDS</sequence>
<feature type="transmembrane region" description="Helical" evidence="3">
    <location>
        <begin position="119"/>
        <end position="138"/>
    </location>
</feature>
<comment type="caution">
    <text evidence="5">The sequence shown here is derived from an EMBL/GenBank/DDBJ whole genome shotgun (WGS) entry which is preliminary data.</text>
</comment>
<keyword evidence="3" id="KW-0812">Transmembrane</keyword>
<comment type="pathway">
    <text evidence="1">Glycolipid biosynthesis; glycosylphosphatidylinositol-anchor biosynthesis.</text>
</comment>
<reference evidence="5 6" key="1">
    <citation type="submission" date="2012-05" db="EMBL/GenBank/DDBJ databases">
        <title>Recombination and specialization in a pathogen metapopulation.</title>
        <authorList>
            <person name="Gardiner A."/>
            <person name="Kemen E."/>
            <person name="Schultz-Larsen T."/>
            <person name="MacLean D."/>
            <person name="Van Oosterhout C."/>
            <person name="Jones J.D.G."/>
        </authorList>
    </citation>
    <scope>NUCLEOTIDE SEQUENCE [LARGE SCALE GENOMIC DNA]</scope>
    <source>
        <strain evidence="5 6">Ac Nc2</strain>
    </source>
</reference>
<dbReference type="InterPro" id="IPR044215">
    <property type="entry name" value="PIG-H"/>
</dbReference>
<dbReference type="Pfam" id="PF10181">
    <property type="entry name" value="PIG-H"/>
    <property type="match status" value="1"/>
</dbReference>
<organism evidence="5 6">
    <name type="scientific">Albugo candida</name>
    <dbReference type="NCBI Taxonomy" id="65357"/>
    <lineage>
        <taxon>Eukaryota</taxon>
        <taxon>Sar</taxon>
        <taxon>Stramenopiles</taxon>
        <taxon>Oomycota</taxon>
        <taxon>Peronosporomycetes</taxon>
        <taxon>Albuginales</taxon>
        <taxon>Albuginaceae</taxon>
        <taxon>Albugo</taxon>
    </lineage>
</organism>
<accession>A0A024G234</accession>
<evidence type="ECO:0000313" key="6">
    <source>
        <dbReference type="Proteomes" id="UP000053237"/>
    </source>
</evidence>
<dbReference type="Proteomes" id="UP000053237">
    <property type="component" value="Unassembled WGS sequence"/>
</dbReference>
<evidence type="ECO:0000256" key="1">
    <source>
        <dbReference type="ARBA" id="ARBA00004687"/>
    </source>
</evidence>
<keyword evidence="3" id="KW-0472">Membrane</keyword>
<evidence type="ECO:0000259" key="4">
    <source>
        <dbReference type="Pfam" id="PF10181"/>
    </source>
</evidence>
<evidence type="ECO:0000313" key="5">
    <source>
        <dbReference type="EMBL" id="CCI40626.1"/>
    </source>
</evidence>
<dbReference type="UniPathway" id="UPA00196"/>
<dbReference type="PANTHER" id="PTHR15231:SF1">
    <property type="entry name" value="PHOSPHATIDYLINOSITOL N-ACETYLGLUCOSAMINYLTRANSFERASE SUBUNIT H"/>
    <property type="match status" value="1"/>
</dbReference>
<protein>
    <recommendedName>
        <fullName evidence="4">Phosphatidylinositol N-acetylglucosaminyltransferase subunit H conserved domain-containing protein</fullName>
    </recommendedName>
</protein>
<dbReference type="InParanoid" id="A0A024G234"/>
<dbReference type="EMBL" id="CAIX01000010">
    <property type="protein sequence ID" value="CCI40626.1"/>
    <property type="molecule type" value="Genomic_DNA"/>
</dbReference>
<proteinExistence type="inferred from homology"/>
<gene>
    <name evidence="5" type="ORF">BN9_014100</name>
</gene>